<evidence type="ECO:0000259" key="5">
    <source>
        <dbReference type="PROSITE" id="PS51464"/>
    </source>
</evidence>
<evidence type="ECO:0000259" key="4">
    <source>
        <dbReference type="PROSITE" id="PS51071"/>
    </source>
</evidence>
<keyword evidence="1" id="KW-0805">Transcription regulation</keyword>
<reference evidence="6 7" key="1">
    <citation type="submission" date="2013-12" db="EMBL/GenBank/DDBJ databases">
        <title>Genome and proteome characterization of Caldibacillus debilis GB1 derived from a cellulolytic aero-tolerant co-culture.</title>
        <authorList>
            <person name="Wushke S.T."/>
            <person name="Zhang X."/>
            <person name="Fristensky B."/>
            <person name="Wilkins J.A."/>
            <person name="Levin D.B."/>
            <person name="Sparling R."/>
        </authorList>
    </citation>
    <scope>NUCLEOTIDE SEQUENCE [LARGE SCALE GENOMIC DNA]</scope>
    <source>
        <strain evidence="6 7">GB1</strain>
    </source>
</reference>
<evidence type="ECO:0000313" key="7">
    <source>
        <dbReference type="Proteomes" id="UP000286235"/>
    </source>
</evidence>
<dbReference type="Gene3D" id="1.10.10.10">
    <property type="entry name" value="Winged helix-like DNA-binding domain superfamily/Winged helix DNA-binding domain"/>
    <property type="match status" value="1"/>
</dbReference>
<dbReference type="InterPro" id="IPR047640">
    <property type="entry name" value="RpiR-like"/>
</dbReference>
<dbReference type="PROSITE" id="PS51071">
    <property type="entry name" value="HTH_RPIR"/>
    <property type="match status" value="1"/>
</dbReference>
<evidence type="ECO:0000256" key="1">
    <source>
        <dbReference type="ARBA" id="ARBA00023015"/>
    </source>
</evidence>
<dbReference type="EMBL" id="AZRV01000023">
    <property type="protein sequence ID" value="RKO62310.1"/>
    <property type="molecule type" value="Genomic_DNA"/>
</dbReference>
<dbReference type="AlphaFoldDB" id="A0A420VFL6"/>
<dbReference type="InterPro" id="IPR000281">
    <property type="entry name" value="HTH_RpiR"/>
</dbReference>
<dbReference type="PROSITE" id="PS51464">
    <property type="entry name" value="SIS"/>
    <property type="match status" value="1"/>
</dbReference>
<comment type="caution">
    <text evidence="6">The sequence shown here is derived from an EMBL/GenBank/DDBJ whole genome shotgun (WGS) entry which is preliminary data.</text>
</comment>
<evidence type="ECO:0000313" key="6">
    <source>
        <dbReference type="EMBL" id="RKO62310.1"/>
    </source>
</evidence>
<dbReference type="InterPro" id="IPR001347">
    <property type="entry name" value="SIS_dom"/>
</dbReference>
<dbReference type="InterPro" id="IPR035472">
    <property type="entry name" value="RpiR-like_SIS"/>
</dbReference>
<dbReference type="Proteomes" id="UP000286235">
    <property type="component" value="Unassembled WGS sequence"/>
</dbReference>
<dbReference type="RefSeq" id="WP_120668720.1">
    <property type="nucleotide sequence ID" value="NZ_AZRV01000023.1"/>
</dbReference>
<organism evidence="6 7">
    <name type="scientific">Caldibacillus debilis GB1</name>
    <dbReference type="NCBI Taxonomy" id="1339248"/>
    <lineage>
        <taxon>Bacteria</taxon>
        <taxon>Bacillati</taxon>
        <taxon>Bacillota</taxon>
        <taxon>Bacilli</taxon>
        <taxon>Bacillales</taxon>
        <taxon>Bacillaceae</taxon>
        <taxon>Caldibacillus</taxon>
    </lineage>
</organism>
<dbReference type="CDD" id="cd05013">
    <property type="entry name" value="SIS_RpiR"/>
    <property type="match status" value="1"/>
</dbReference>
<dbReference type="Pfam" id="PF01418">
    <property type="entry name" value="HTH_6"/>
    <property type="match status" value="1"/>
</dbReference>
<dbReference type="InterPro" id="IPR036388">
    <property type="entry name" value="WH-like_DNA-bd_sf"/>
</dbReference>
<dbReference type="GO" id="GO:1901135">
    <property type="term" value="P:carbohydrate derivative metabolic process"/>
    <property type="evidence" value="ECO:0007669"/>
    <property type="project" value="InterPro"/>
</dbReference>
<proteinExistence type="predicted"/>
<dbReference type="PANTHER" id="PTHR30514">
    <property type="entry name" value="GLUCOKINASE"/>
    <property type="match status" value="1"/>
</dbReference>
<dbReference type="PANTHER" id="PTHR30514:SF10">
    <property type="entry name" value="MURR_RPIR FAMILY TRANSCRIPTIONAL REGULATOR"/>
    <property type="match status" value="1"/>
</dbReference>
<dbReference type="Gene3D" id="3.40.50.10490">
    <property type="entry name" value="Glucose-6-phosphate isomerase like protein, domain 1"/>
    <property type="match status" value="1"/>
</dbReference>
<protein>
    <submittedName>
        <fullName evidence="6">Transcriptional regulator, RpiR family</fullName>
    </submittedName>
</protein>
<dbReference type="GO" id="GO:0003677">
    <property type="term" value="F:DNA binding"/>
    <property type="evidence" value="ECO:0007669"/>
    <property type="project" value="UniProtKB-KW"/>
</dbReference>
<name>A0A420VFL6_9BACI</name>
<sequence>MDFFEISSKYIKTLNEAEKEIYNFIVHNMEEIKKMTIRELASKTFTSPATIIRFLRKIGFSGYSEFISILKYTDKDLLEIYNPFVISQEKYRIEYLKNIYESVRVLDWVKGDEIVKRLIENPRLIVMARGFNKSVGHYFEYIFSGLGFEVVFPEDHYYRKMLLNRIRDEDLVFIFSYSGEDKELIENIERIKAKSKATIISITSANNNSVQNLSHINLYVFADYILYNGVEFTSRVSMICIIELLAYRYIETSKKFAPNEERKF</sequence>
<keyword evidence="2" id="KW-0238">DNA-binding</keyword>
<dbReference type="GO" id="GO:0003700">
    <property type="term" value="F:DNA-binding transcription factor activity"/>
    <property type="evidence" value="ECO:0007669"/>
    <property type="project" value="InterPro"/>
</dbReference>
<evidence type="ECO:0000256" key="2">
    <source>
        <dbReference type="ARBA" id="ARBA00023125"/>
    </source>
</evidence>
<feature type="domain" description="HTH rpiR-type" evidence="4">
    <location>
        <begin position="1"/>
        <end position="77"/>
    </location>
</feature>
<dbReference type="Pfam" id="PF01380">
    <property type="entry name" value="SIS"/>
    <property type="match status" value="1"/>
</dbReference>
<evidence type="ECO:0000256" key="3">
    <source>
        <dbReference type="ARBA" id="ARBA00023163"/>
    </source>
</evidence>
<gene>
    <name evidence="6" type="ORF">Cdeb_01046</name>
</gene>
<dbReference type="GO" id="GO:0097367">
    <property type="term" value="F:carbohydrate derivative binding"/>
    <property type="evidence" value="ECO:0007669"/>
    <property type="project" value="InterPro"/>
</dbReference>
<dbReference type="SUPFAM" id="SSF46689">
    <property type="entry name" value="Homeodomain-like"/>
    <property type="match status" value="1"/>
</dbReference>
<accession>A0A420VFL6</accession>
<keyword evidence="7" id="KW-1185">Reference proteome</keyword>
<dbReference type="InterPro" id="IPR009057">
    <property type="entry name" value="Homeodomain-like_sf"/>
</dbReference>
<feature type="domain" description="SIS" evidence="5">
    <location>
        <begin position="114"/>
        <end position="255"/>
    </location>
</feature>
<dbReference type="SUPFAM" id="SSF53697">
    <property type="entry name" value="SIS domain"/>
    <property type="match status" value="1"/>
</dbReference>
<dbReference type="InterPro" id="IPR046348">
    <property type="entry name" value="SIS_dom_sf"/>
</dbReference>
<keyword evidence="3" id="KW-0804">Transcription</keyword>